<dbReference type="EMBL" id="CP093313">
    <property type="protein sequence ID" value="UWZ86107.1"/>
    <property type="molecule type" value="Genomic_DNA"/>
</dbReference>
<evidence type="ECO:0000256" key="1">
    <source>
        <dbReference type="SAM" id="MobiDB-lite"/>
    </source>
</evidence>
<feature type="compositionally biased region" description="Polar residues" evidence="1">
    <location>
        <begin position="35"/>
        <end position="49"/>
    </location>
</feature>
<protein>
    <recommendedName>
        <fullName evidence="5">DUF4148 domain-containing protein</fullName>
    </recommendedName>
</protein>
<keyword evidence="4" id="KW-1185">Reference proteome</keyword>
<accession>A0A9J7BT83</accession>
<reference evidence="3" key="1">
    <citation type="submission" date="2021-04" db="EMBL/GenBank/DDBJ databases">
        <title>Phylogenetic analysis of Acidobacteriaceae.</title>
        <authorList>
            <person name="Qiu L."/>
            <person name="Zhang Q."/>
        </authorList>
    </citation>
    <scope>NUCLEOTIDE SEQUENCE</scope>
    <source>
        <strain evidence="3">DSM 25168</strain>
    </source>
</reference>
<name>A0A9J7BT83_9BACT</name>
<evidence type="ECO:0000313" key="4">
    <source>
        <dbReference type="Proteomes" id="UP001059380"/>
    </source>
</evidence>
<feature type="compositionally biased region" description="Basic and acidic residues" evidence="1">
    <location>
        <begin position="51"/>
        <end position="84"/>
    </location>
</feature>
<proteinExistence type="predicted"/>
<feature type="signal peptide" evidence="2">
    <location>
        <begin position="1"/>
        <end position="21"/>
    </location>
</feature>
<keyword evidence="2" id="KW-0732">Signal</keyword>
<gene>
    <name evidence="3" type="ORF">MOP44_09200</name>
</gene>
<dbReference type="KEGG" id="orp:MOP44_09200"/>
<evidence type="ECO:0008006" key="5">
    <source>
        <dbReference type="Google" id="ProtNLM"/>
    </source>
</evidence>
<feature type="chain" id="PRO_5039891521" description="DUF4148 domain-containing protein" evidence="2">
    <location>
        <begin position="22"/>
        <end position="106"/>
    </location>
</feature>
<dbReference type="Proteomes" id="UP001059380">
    <property type="component" value="Chromosome"/>
</dbReference>
<dbReference type="AlphaFoldDB" id="A0A9J7BT83"/>
<feature type="region of interest" description="Disordered" evidence="1">
    <location>
        <begin position="35"/>
        <end position="106"/>
    </location>
</feature>
<evidence type="ECO:0000256" key="2">
    <source>
        <dbReference type="SAM" id="SignalP"/>
    </source>
</evidence>
<organism evidence="3 4">
    <name type="scientific">Occallatibacter riparius</name>
    <dbReference type="NCBI Taxonomy" id="1002689"/>
    <lineage>
        <taxon>Bacteria</taxon>
        <taxon>Pseudomonadati</taxon>
        <taxon>Acidobacteriota</taxon>
        <taxon>Terriglobia</taxon>
        <taxon>Terriglobales</taxon>
        <taxon>Acidobacteriaceae</taxon>
        <taxon>Occallatibacter</taxon>
    </lineage>
</organism>
<evidence type="ECO:0000313" key="3">
    <source>
        <dbReference type="EMBL" id="UWZ86107.1"/>
    </source>
</evidence>
<feature type="compositionally biased region" description="Basic and acidic residues" evidence="1">
    <location>
        <begin position="96"/>
        <end position="106"/>
    </location>
</feature>
<dbReference type="RefSeq" id="WP_260795750.1">
    <property type="nucleotide sequence ID" value="NZ_CP093313.1"/>
</dbReference>
<sequence>MKLTTIAMAAALLVTPALMNAQSSREINQRKVNQQDRIAQGVRSGQLTPRETAHVERQERGINREEHAMRRADGGHLTQHDRTVLNRQQNHVSRNIYRDKHNNRVR</sequence>